<sequence length="55" mass="6055">MAPNLWFSKSSEKKNSPFRGSFYLLMPAKIEKLFTVDGDLRGGDVLGSLQGDAHP</sequence>
<accession>A0AA34WHS8</accession>
<dbReference type="KEGG" id="cpm:G5S_0216"/>
<name>A0AA34WHS8_CHLPE</name>
<dbReference type="EMBL" id="CP002608">
    <property type="protein sequence ID" value="AEB41232.1"/>
    <property type="molecule type" value="Genomic_DNA"/>
</dbReference>
<keyword evidence="2" id="KW-1185">Reference proteome</keyword>
<dbReference type="AlphaFoldDB" id="A0AA34WHS8"/>
<proteinExistence type="predicted"/>
<organism evidence="1 2">
    <name type="scientific">Chlamydia pecorum (strain ATCC VR-628 / DSM 29919 / E58)</name>
    <name type="common">Chlamydophila pecorum</name>
    <dbReference type="NCBI Taxonomy" id="331635"/>
    <lineage>
        <taxon>Bacteria</taxon>
        <taxon>Pseudomonadati</taxon>
        <taxon>Chlamydiota</taxon>
        <taxon>Chlamydiia</taxon>
        <taxon>Chlamydiales</taxon>
        <taxon>Chlamydiaceae</taxon>
        <taxon>Chlamydia/Chlamydophila group</taxon>
        <taxon>Chlamydia</taxon>
    </lineage>
</organism>
<reference evidence="1 2" key="1">
    <citation type="journal article" date="2011" name="J. Bacteriol.">
        <title>Genome sequence of the obligate intracellular animal pathogen Chlamydia pecorum E58.</title>
        <authorList>
            <person name="Mojica S."/>
            <person name="Huot Creasy H."/>
            <person name="Daugherty S."/>
            <person name="Read T.D."/>
            <person name="Kim T."/>
            <person name="Kaltenboeck B."/>
            <person name="Bavoil P."/>
            <person name="Myers G.S."/>
        </authorList>
    </citation>
    <scope>NUCLEOTIDE SEQUENCE [LARGE SCALE GENOMIC DNA]</scope>
    <source>
        <strain evidence="1 2">E58</strain>
    </source>
</reference>
<evidence type="ECO:0000313" key="2">
    <source>
        <dbReference type="Proteomes" id="UP000008305"/>
    </source>
</evidence>
<dbReference type="Proteomes" id="UP000008305">
    <property type="component" value="Chromosome"/>
</dbReference>
<evidence type="ECO:0000313" key="1">
    <source>
        <dbReference type="EMBL" id="AEB41232.1"/>
    </source>
</evidence>
<gene>
    <name evidence="1" type="ordered locus">G5S_0216</name>
</gene>
<protein>
    <submittedName>
        <fullName evidence="1">Uncharacterized protein</fullName>
    </submittedName>
</protein>